<accession>A0AAE0S701</accession>
<sequence>MNRRSNMHLCTVICFLWHWYAVLARDSWNKSETTLRDHDIFPTEEDKPCSVTILNKTGKYLQVMFAESKPDVAHLTLRFPNNSNVTWNNAAVQPLRWIWSLNQDDNNAPFIKWHVDYSILSFGLLNEKALPESWIGLDVQPPNCPIKIGTRKSDLEIAYAFSDMTSVFLSKLDRKYDNSFWCFAAEIPGVKDTFLYRLGIHFGYPVEIMSYNCCYSSYVYNEERLDVNCWQRQTETLHDTTSGPYFMGMILFCYFPILLLRFSSRISNTGKVKRERNGYISMDCMEDTDAIHSDDDPDIDFVYLEETSPITSTSILCGLCGLDTRFPKLASRLRRTFFIAFCPVLIYIKLIIYSSFQKETTLELINHGVPMNFLCMLGGFQRSHELFVPLLSGPFVLIILFYVIAVFLVIFPENLEEVLEDGSRDFAWIYKCSLTLDLDSIQGFSRIQIQNECGFARVRALMVGRFYCILNPKFWFHICCRSLTRCRSFMSFVRMNLPRVIYYILYLVLLPVFVIIFSLELLVFLLYYGIPLPCFIFTAFTGLGNAWIRLYRDKLGMMMTRCSSYCSTIVGYLLLVPVLFYFSYSTIMIFSTSFNFVAEIIVFVFIAVIVYPSTAFGYLFFGTALFYYVLKQLRGIGETYFELLSDIVEVLMVLKAKPDQFQVVDGTLIVPIERSSTVQAIQINGYVTKLSQKQLRQISSSTTLSNDCLIRFINKVPGVPRDLFLYVVKMHRPVFLTVFKAFLRVGLIVLLLFGTLRISSYAPSSSSQVTEVMHVIFIVMIGSLPRALEVAFSGSNKVILKEIFLRQLESTIMKYKRHSSIATEMLPMAVR</sequence>
<evidence type="ECO:0000256" key="2">
    <source>
        <dbReference type="SAM" id="SignalP"/>
    </source>
</evidence>
<evidence type="ECO:0000313" key="4">
    <source>
        <dbReference type="Proteomes" id="UP001195483"/>
    </source>
</evidence>
<dbReference type="Proteomes" id="UP001195483">
    <property type="component" value="Unassembled WGS sequence"/>
</dbReference>
<organism evidence="3 4">
    <name type="scientific">Potamilus streckersoni</name>
    <dbReference type="NCBI Taxonomy" id="2493646"/>
    <lineage>
        <taxon>Eukaryota</taxon>
        <taxon>Metazoa</taxon>
        <taxon>Spiralia</taxon>
        <taxon>Lophotrochozoa</taxon>
        <taxon>Mollusca</taxon>
        <taxon>Bivalvia</taxon>
        <taxon>Autobranchia</taxon>
        <taxon>Heteroconchia</taxon>
        <taxon>Palaeoheterodonta</taxon>
        <taxon>Unionida</taxon>
        <taxon>Unionoidea</taxon>
        <taxon>Unionidae</taxon>
        <taxon>Ambleminae</taxon>
        <taxon>Lampsilini</taxon>
        <taxon>Potamilus</taxon>
    </lineage>
</organism>
<feature type="transmembrane region" description="Helical" evidence="1">
    <location>
        <begin position="500"/>
        <end position="519"/>
    </location>
</feature>
<reference evidence="3" key="1">
    <citation type="journal article" date="2021" name="Genome Biol. Evol.">
        <title>A High-Quality Reference Genome for a Parasitic Bivalve with Doubly Uniparental Inheritance (Bivalvia: Unionida).</title>
        <authorList>
            <person name="Smith C.H."/>
        </authorList>
    </citation>
    <scope>NUCLEOTIDE SEQUENCE</scope>
    <source>
        <strain evidence="3">CHS0354</strain>
    </source>
</reference>
<feature type="transmembrane region" description="Helical" evidence="1">
    <location>
        <begin position="734"/>
        <end position="753"/>
    </location>
</feature>
<feature type="transmembrane region" description="Helical" evidence="1">
    <location>
        <begin position="245"/>
        <end position="264"/>
    </location>
</feature>
<feature type="transmembrane region" description="Helical" evidence="1">
    <location>
        <begin position="600"/>
        <end position="630"/>
    </location>
</feature>
<keyword evidence="4" id="KW-1185">Reference proteome</keyword>
<dbReference type="AlphaFoldDB" id="A0AAE0S701"/>
<feature type="transmembrane region" description="Helical" evidence="1">
    <location>
        <begin position="337"/>
        <end position="356"/>
    </location>
</feature>
<evidence type="ECO:0000256" key="1">
    <source>
        <dbReference type="SAM" id="Phobius"/>
    </source>
</evidence>
<protein>
    <recommendedName>
        <fullName evidence="5">Transmembrane protein</fullName>
    </recommendedName>
</protein>
<feature type="chain" id="PRO_5042154896" description="Transmembrane protein" evidence="2">
    <location>
        <begin position="25"/>
        <end position="831"/>
    </location>
</feature>
<feature type="signal peptide" evidence="2">
    <location>
        <begin position="1"/>
        <end position="24"/>
    </location>
</feature>
<keyword evidence="1" id="KW-1133">Transmembrane helix</keyword>
<reference evidence="3" key="2">
    <citation type="journal article" date="2021" name="Genome Biol. Evol.">
        <title>Developing a high-quality reference genome for a parasitic bivalve with doubly uniparental inheritance (Bivalvia: Unionida).</title>
        <authorList>
            <person name="Smith C.H."/>
        </authorList>
    </citation>
    <scope>NUCLEOTIDE SEQUENCE</scope>
    <source>
        <strain evidence="3">CHS0354</strain>
        <tissue evidence="3">Mantle</tissue>
    </source>
</reference>
<keyword evidence="2" id="KW-0732">Signal</keyword>
<reference evidence="3" key="3">
    <citation type="submission" date="2023-05" db="EMBL/GenBank/DDBJ databases">
        <authorList>
            <person name="Smith C.H."/>
        </authorList>
    </citation>
    <scope>NUCLEOTIDE SEQUENCE</scope>
    <source>
        <strain evidence="3">CHS0354</strain>
        <tissue evidence="3">Mantle</tissue>
    </source>
</reference>
<dbReference type="EMBL" id="JAEAOA010001380">
    <property type="protein sequence ID" value="KAK3586551.1"/>
    <property type="molecule type" value="Genomic_DNA"/>
</dbReference>
<evidence type="ECO:0008006" key="5">
    <source>
        <dbReference type="Google" id="ProtNLM"/>
    </source>
</evidence>
<feature type="transmembrane region" description="Helical" evidence="1">
    <location>
        <begin position="386"/>
        <end position="411"/>
    </location>
</feature>
<keyword evidence="1" id="KW-0812">Transmembrane</keyword>
<feature type="transmembrane region" description="Helical" evidence="1">
    <location>
        <begin position="569"/>
        <end position="594"/>
    </location>
</feature>
<comment type="caution">
    <text evidence="3">The sequence shown here is derived from an EMBL/GenBank/DDBJ whole genome shotgun (WGS) entry which is preliminary data.</text>
</comment>
<evidence type="ECO:0000313" key="3">
    <source>
        <dbReference type="EMBL" id="KAK3586551.1"/>
    </source>
</evidence>
<feature type="transmembrane region" description="Helical" evidence="1">
    <location>
        <begin position="525"/>
        <end position="548"/>
    </location>
</feature>
<keyword evidence="1" id="KW-0472">Membrane</keyword>
<name>A0AAE0S701_9BIVA</name>
<proteinExistence type="predicted"/>
<feature type="transmembrane region" description="Helical" evidence="1">
    <location>
        <begin position="773"/>
        <end position="792"/>
    </location>
</feature>
<gene>
    <name evidence="3" type="ORF">CHS0354_022683</name>
</gene>